<dbReference type="AlphaFoldDB" id="A0A8F6TWE8"/>
<organism evidence="2 3">
    <name type="scientific">Gymnodinialimonas ceratoperidinii</name>
    <dbReference type="NCBI Taxonomy" id="2856823"/>
    <lineage>
        <taxon>Bacteria</taxon>
        <taxon>Pseudomonadati</taxon>
        <taxon>Pseudomonadota</taxon>
        <taxon>Alphaproteobacteria</taxon>
        <taxon>Rhodobacterales</taxon>
        <taxon>Paracoccaceae</taxon>
        <taxon>Gymnodinialimonas</taxon>
    </lineage>
</organism>
<evidence type="ECO:0000313" key="3">
    <source>
        <dbReference type="Proteomes" id="UP000825009"/>
    </source>
</evidence>
<feature type="chain" id="PRO_5034542000" evidence="1">
    <location>
        <begin position="23"/>
        <end position="142"/>
    </location>
</feature>
<keyword evidence="1" id="KW-0732">Signal</keyword>
<evidence type="ECO:0000256" key="1">
    <source>
        <dbReference type="SAM" id="SignalP"/>
    </source>
</evidence>
<keyword evidence="3" id="KW-1185">Reference proteome</keyword>
<evidence type="ECO:0000313" key="2">
    <source>
        <dbReference type="EMBL" id="QXT39915.1"/>
    </source>
</evidence>
<protein>
    <submittedName>
        <fullName evidence="2">Uncharacterized protein</fullName>
    </submittedName>
</protein>
<feature type="signal peptide" evidence="1">
    <location>
        <begin position="1"/>
        <end position="22"/>
    </location>
</feature>
<dbReference type="KEGG" id="gce:KYE46_01235"/>
<dbReference type="EMBL" id="CP079194">
    <property type="protein sequence ID" value="QXT39915.1"/>
    <property type="molecule type" value="Genomic_DNA"/>
</dbReference>
<name>A0A8F6TWE8_9RHOB</name>
<dbReference type="RefSeq" id="WP_219002899.1">
    <property type="nucleotide sequence ID" value="NZ_CP079194.1"/>
</dbReference>
<dbReference type="Proteomes" id="UP000825009">
    <property type="component" value="Chromosome"/>
</dbReference>
<accession>A0A8F6TWE8</accession>
<proteinExistence type="predicted"/>
<reference evidence="2 3" key="1">
    <citation type="submission" date="2021-07" db="EMBL/GenBank/DDBJ databases">
        <title>A novel Jannaschia species isolated from marine dinoflagellate Ceratoperidinium margalefii.</title>
        <authorList>
            <person name="Jiang Y."/>
            <person name="Li Z."/>
        </authorList>
    </citation>
    <scope>NUCLEOTIDE SEQUENCE [LARGE SCALE GENOMIC DNA]</scope>
    <source>
        <strain evidence="2 3">J12C1-MA-4</strain>
    </source>
</reference>
<gene>
    <name evidence="2" type="ORF">KYE46_01235</name>
</gene>
<sequence length="142" mass="14886">MKLKRILAAAAATLLAAGAAQAEGWTVTDFSSISDRDTCMSYAETTFSTYRARFGGDGFTGRSNWTIGGYDLRGEVVDGLFICADEAGLVSPFLVVYNVDDDSDARETIADRLGDIWDEVVAGNGVPGGATPQPVPVPGGTK</sequence>